<comment type="cofactor">
    <cofactor evidence="4">
        <name>Mg(2+)</name>
        <dbReference type="ChEBI" id="CHEBI:18420"/>
    </cofactor>
    <text evidence="4">Binds 1 Mg(2+) ion per subunit.</text>
</comment>
<dbReference type="InterPro" id="IPR039812">
    <property type="entry name" value="Vesicle-fus_ATPase"/>
</dbReference>
<evidence type="ECO:0000313" key="6">
    <source>
        <dbReference type="Proteomes" id="UP000887013"/>
    </source>
</evidence>
<comment type="subcellular location">
    <subcellularLocation>
        <location evidence="4">Cytoplasm</location>
    </subcellularLocation>
</comment>
<evidence type="ECO:0000256" key="4">
    <source>
        <dbReference type="RuleBase" id="RU367045"/>
    </source>
</evidence>
<dbReference type="SUPFAM" id="SSF54585">
    <property type="entry name" value="Cdc48 domain 2-like"/>
    <property type="match status" value="1"/>
</dbReference>
<dbReference type="OrthoDB" id="6413348at2759"/>
<dbReference type="AlphaFoldDB" id="A0A8X6NG70"/>
<dbReference type="EC" id="3.6.4.6" evidence="4"/>
<evidence type="ECO:0000256" key="3">
    <source>
        <dbReference type="ARBA" id="ARBA00022840"/>
    </source>
</evidence>
<reference evidence="5" key="1">
    <citation type="submission" date="2020-08" db="EMBL/GenBank/DDBJ databases">
        <title>Multicomponent nature underlies the extraordinary mechanical properties of spider dragline silk.</title>
        <authorList>
            <person name="Kono N."/>
            <person name="Nakamura H."/>
            <person name="Mori M."/>
            <person name="Yoshida Y."/>
            <person name="Ohtoshi R."/>
            <person name="Malay A.D."/>
            <person name="Moran D.A.P."/>
            <person name="Tomita M."/>
            <person name="Numata K."/>
            <person name="Arakawa K."/>
        </authorList>
    </citation>
    <scope>NUCLEOTIDE SEQUENCE</scope>
</reference>
<proteinExistence type="inferred from homology"/>
<dbReference type="GO" id="GO:0016887">
    <property type="term" value="F:ATP hydrolysis activity"/>
    <property type="evidence" value="ECO:0007669"/>
    <property type="project" value="InterPro"/>
</dbReference>
<comment type="function">
    <text evidence="4">Required for vesicle-mediated transport. Catalyzes the fusion of transport vesicles within the Golgi cisternae. Is also required for transport from the endoplasmic reticulum to the Golgi stack. Seems to function as a fusion protein required for the delivery of cargo proteins to all compartments of the Golgi stack independent of vesicle origin.</text>
</comment>
<keyword evidence="4" id="KW-0653">Protein transport</keyword>
<name>A0A8X6NG70_NEPPI</name>
<keyword evidence="4" id="KW-0963">Cytoplasm</keyword>
<protein>
    <recommendedName>
        <fullName evidence="4">Vesicle-fusing ATPase</fullName>
        <ecNumber evidence="4">3.6.4.6</ecNumber>
    </recommendedName>
</protein>
<organism evidence="5 6">
    <name type="scientific">Nephila pilipes</name>
    <name type="common">Giant wood spider</name>
    <name type="synonym">Nephila maculata</name>
    <dbReference type="NCBI Taxonomy" id="299642"/>
    <lineage>
        <taxon>Eukaryota</taxon>
        <taxon>Metazoa</taxon>
        <taxon>Ecdysozoa</taxon>
        <taxon>Arthropoda</taxon>
        <taxon>Chelicerata</taxon>
        <taxon>Arachnida</taxon>
        <taxon>Araneae</taxon>
        <taxon>Araneomorphae</taxon>
        <taxon>Entelegynae</taxon>
        <taxon>Araneoidea</taxon>
        <taxon>Nephilidae</taxon>
        <taxon>Nephila</taxon>
    </lineage>
</organism>
<comment type="caution">
    <text evidence="5">The sequence shown here is derived from an EMBL/GenBank/DDBJ whole genome shotgun (WGS) entry which is preliminary data.</text>
</comment>
<keyword evidence="4" id="KW-0931">ER-Golgi transport</keyword>
<keyword evidence="2 4" id="KW-0547">Nucleotide-binding</keyword>
<dbReference type="PANTHER" id="PTHR23078">
    <property type="entry name" value="VESICULAR-FUSION PROTEIN NSF"/>
    <property type="match status" value="1"/>
</dbReference>
<comment type="catalytic activity">
    <reaction evidence="4">
        <text>ATP + H2O = ADP + phosphate + H(+)</text>
        <dbReference type="Rhea" id="RHEA:13065"/>
        <dbReference type="ChEBI" id="CHEBI:15377"/>
        <dbReference type="ChEBI" id="CHEBI:15378"/>
        <dbReference type="ChEBI" id="CHEBI:30616"/>
        <dbReference type="ChEBI" id="CHEBI:43474"/>
        <dbReference type="ChEBI" id="CHEBI:456216"/>
        <dbReference type="EC" id="3.6.4.6"/>
    </reaction>
</comment>
<evidence type="ECO:0000256" key="2">
    <source>
        <dbReference type="ARBA" id="ARBA00022741"/>
    </source>
</evidence>
<sequence length="142" mass="16463">RKWAELSLNQTLDVRPYTFNPNIQYIAKIVLEVDFLDKKTTLEPYDTEKMATEYVRNFCKQAFTVGQMINMEYFSLNPGYKYVQLIAFRNFNVRHVEVTTSTNRKYVFTLKGCAGFPSGQIGFSLPMLENQTTSLVSEESEN</sequence>
<dbReference type="GO" id="GO:0005524">
    <property type="term" value="F:ATP binding"/>
    <property type="evidence" value="ECO:0007669"/>
    <property type="project" value="UniProtKB-UniRule"/>
</dbReference>
<dbReference type="GO" id="GO:0046872">
    <property type="term" value="F:metal ion binding"/>
    <property type="evidence" value="ECO:0007669"/>
    <property type="project" value="UniProtKB-UniRule"/>
</dbReference>
<keyword evidence="3 4" id="KW-0067">ATP-binding</keyword>
<dbReference type="PANTHER" id="PTHR23078:SF3">
    <property type="entry name" value="VESICLE-FUSING ATPASE"/>
    <property type="match status" value="1"/>
</dbReference>
<dbReference type="Proteomes" id="UP000887013">
    <property type="component" value="Unassembled WGS sequence"/>
</dbReference>
<keyword evidence="6" id="KW-1185">Reference proteome</keyword>
<evidence type="ECO:0000256" key="1">
    <source>
        <dbReference type="ARBA" id="ARBA00006914"/>
    </source>
</evidence>
<dbReference type="InterPro" id="IPR029067">
    <property type="entry name" value="CDC48_domain_2-like_sf"/>
</dbReference>
<keyword evidence="4" id="KW-0460">Magnesium</keyword>
<gene>
    <name evidence="5" type="primary">comt</name>
    <name evidence="5" type="ORF">NPIL_645431</name>
</gene>
<keyword evidence="4" id="KW-0378">Hydrolase</keyword>
<keyword evidence="4" id="KW-0813">Transport</keyword>
<dbReference type="GO" id="GO:0006891">
    <property type="term" value="P:intra-Golgi vesicle-mediated transport"/>
    <property type="evidence" value="ECO:0007669"/>
    <property type="project" value="TreeGrafter"/>
</dbReference>
<dbReference type="GO" id="GO:0035494">
    <property type="term" value="P:SNARE complex disassembly"/>
    <property type="evidence" value="ECO:0007669"/>
    <property type="project" value="InterPro"/>
</dbReference>
<dbReference type="GO" id="GO:0043001">
    <property type="term" value="P:Golgi to plasma membrane protein transport"/>
    <property type="evidence" value="ECO:0007669"/>
    <property type="project" value="TreeGrafter"/>
</dbReference>
<accession>A0A8X6NG70</accession>
<comment type="similarity">
    <text evidence="1 4">Belongs to the AAA ATPase family.</text>
</comment>
<dbReference type="EMBL" id="BMAW01057581">
    <property type="protein sequence ID" value="GFT11779.1"/>
    <property type="molecule type" value="Genomic_DNA"/>
</dbReference>
<feature type="non-terminal residue" evidence="5">
    <location>
        <position position="142"/>
    </location>
</feature>
<evidence type="ECO:0000313" key="5">
    <source>
        <dbReference type="EMBL" id="GFT11779.1"/>
    </source>
</evidence>
<dbReference type="Gene3D" id="3.10.330.10">
    <property type="match status" value="1"/>
</dbReference>
<keyword evidence="4" id="KW-0479">Metal-binding</keyword>
<dbReference type="GO" id="GO:0005795">
    <property type="term" value="C:Golgi stack"/>
    <property type="evidence" value="ECO:0007669"/>
    <property type="project" value="TreeGrafter"/>
</dbReference>